<keyword evidence="4" id="KW-1185">Reference proteome</keyword>
<dbReference type="Proteomes" id="UP000789570">
    <property type="component" value="Unassembled WGS sequence"/>
</dbReference>
<protein>
    <submittedName>
        <fullName evidence="3">12908_t:CDS:1</fullName>
    </submittedName>
</protein>
<dbReference type="GO" id="GO:0005524">
    <property type="term" value="F:ATP binding"/>
    <property type="evidence" value="ECO:0007669"/>
    <property type="project" value="InterPro"/>
</dbReference>
<keyword evidence="1" id="KW-0812">Transmembrane</keyword>
<keyword evidence="1" id="KW-0472">Membrane</keyword>
<dbReference type="Gene3D" id="3.40.50.300">
    <property type="entry name" value="P-loop containing nucleotide triphosphate hydrolases"/>
    <property type="match status" value="1"/>
</dbReference>
<proteinExistence type="predicted"/>
<accession>A0A9N9IKW1</accession>
<dbReference type="InterPro" id="IPR027417">
    <property type="entry name" value="P-loop_NTPase"/>
</dbReference>
<sequence>SVLPSRLVTRQVMLSQPQKFAIRNSNPVLFQSSLSRSYTNSTSPSPSPQDVSSSSSYLNKFAKATAKRLPAVIIGKLVVAGVIGLISVDLLYAGYRNRRNERLLNKTVEKGTRPKIDVSDDEFVPRPLVVDRLKKILQPNRNQSYYHVVCGEHGTGKTTLTRRASREVGQGVIYVEIPADAEDIEDFGIAFGESLNFAFEERISFTAQLMKKILGDTNGKDERPKWKRALEAFKRASAVYKEKHNKPSVIVYDNIAKLVNVNPKVLDTLQDDAKMNADHREYVAVFVSSEGSVPRRMESRSAWSRAKKPVIEIGDLSKEESMKYLTEKRKINEVDAKNIYELVGGRIVDLKTVADDFLAKQPFEVIKQSILDEVEKKFGTARLLPNDPYYEVGKSIFSDLKESNELSFLEFKKYFDNINELNEVLGSNIFAYHPAKNTVTFQSQSIKCYILEK</sequence>
<evidence type="ECO:0000256" key="1">
    <source>
        <dbReference type="SAM" id="Phobius"/>
    </source>
</evidence>
<feature type="non-terminal residue" evidence="3">
    <location>
        <position position="1"/>
    </location>
</feature>
<dbReference type="PANTHER" id="PTHR36168:SF1">
    <property type="entry name" value="ORC1-LIKE AAA ATPASE DOMAIN-CONTAINING PROTEIN"/>
    <property type="match status" value="1"/>
</dbReference>
<feature type="non-terminal residue" evidence="3">
    <location>
        <position position="453"/>
    </location>
</feature>
<dbReference type="AlphaFoldDB" id="A0A9N9IKW1"/>
<keyword evidence="1" id="KW-1133">Transmembrane helix</keyword>
<evidence type="ECO:0000259" key="2">
    <source>
        <dbReference type="Pfam" id="PF01637"/>
    </source>
</evidence>
<comment type="caution">
    <text evidence="3">The sequence shown here is derived from an EMBL/GenBank/DDBJ whole genome shotgun (WGS) entry which is preliminary data.</text>
</comment>
<feature type="domain" description="ATPase" evidence="2">
    <location>
        <begin position="123"/>
        <end position="352"/>
    </location>
</feature>
<gene>
    <name evidence="3" type="ORF">FCALED_LOCUS15452</name>
</gene>
<dbReference type="EMBL" id="CAJVPQ010014125">
    <property type="protein sequence ID" value="CAG8738323.1"/>
    <property type="molecule type" value="Genomic_DNA"/>
</dbReference>
<feature type="transmembrane region" description="Helical" evidence="1">
    <location>
        <begin position="69"/>
        <end position="95"/>
    </location>
</feature>
<reference evidence="3" key="1">
    <citation type="submission" date="2021-06" db="EMBL/GenBank/DDBJ databases">
        <authorList>
            <person name="Kallberg Y."/>
            <person name="Tangrot J."/>
            <person name="Rosling A."/>
        </authorList>
    </citation>
    <scope>NUCLEOTIDE SEQUENCE</scope>
    <source>
        <strain evidence="3">UK204</strain>
    </source>
</reference>
<dbReference type="Pfam" id="PF01637">
    <property type="entry name" value="ATPase_2"/>
    <property type="match status" value="1"/>
</dbReference>
<dbReference type="OrthoDB" id="2432464at2759"/>
<name>A0A9N9IKW1_9GLOM</name>
<dbReference type="InterPro" id="IPR011579">
    <property type="entry name" value="ATPase_dom"/>
</dbReference>
<dbReference type="SUPFAM" id="SSF52540">
    <property type="entry name" value="P-loop containing nucleoside triphosphate hydrolases"/>
    <property type="match status" value="1"/>
</dbReference>
<evidence type="ECO:0000313" key="3">
    <source>
        <dbReference type="EMBL" id="CAG8738323.1"/>
    </source>
</evidence>
<organism evidence="3 4">
    <name type="scientific">Funneliformis caledonium</name>
    <dbReference type="NCBI Taxonomy" id="1117310"/>
    <lineage>
        <taxon>Eukaryota</taxon>
        <taxon>Fungi</taxon>
        <taxon>Fungi incertae sedis</taxon>
        <taxon>Mucoromycota</taxon>
        <taxon>Glomeromycotina</taxon>
        <taxon>Glomeromycetes</taxon>
        <taxon>Glomerales</taxon>
        <taxon>Glomeraceae</taxon>
        <taxon>Funneliformis</taxon>
    </lineage>
</organism>
<dbReference type="PANTHER" id="PTHR36168">
    <property type="entry name" value="CHROMOSOME 1, WHOLE GENOME SHOTGUN SEQUENCE"/>
    <property type="match status" value="1"/>
</dbReference>
<evidence type="ECO:0000313" key="4">
    <source>
        <dbReference type="Proteomes" id="UP000789570"/>
    </source>
</evidence>